<proteinExistence type="predicted"/>
<sequence>MGDVVRVYGGKVDPLERGPPKRVTHMVDNIGEHISASKKRASWKFTLGESDTVHEVVLLHSIMSTKKVVELDGREQYHASTMTPGDWTLVLMLEGTNTAIEVRINEYETAEIPKYDLLIDRVPYRKMDVYRRNNKKLVNAAGHRNENEHIQTGGYHESHWGRDGTPVAPLPREKSKAAKDLAPEINLIDTSMPEVVVPVTPFAFDPRGAAGAPPASSPVKQSTQQQQRAQPLDPFATLQPSPTPMNSYYQAPPAYGFGQMAPPPPQPQYQGMVTPRQYTTPPTPTPIYPPYNPNANLNISNMMNPMQVQMAKKAPAAPEININPFAGMR</sequence>
<feature type="compositionally biased region" description="Polar residues" evidence="1">
    <location>
        <begin position="219"/>
        <end position="229"/>
    </location>
</feature>
<name>A0A6G0XH46_9STRA</name>
<dbReference type="VEuPathDB" id="FungiDB:AeMF1_014360"/>
<evidence type="ECO:0000256" key="1">
    <source>
        <dbReference type="SAM" id="MobiDB-lite"/>
    </source>
</evidence>
<dbReference type="EMBL" id="VJMJ01000064">
    <property type="protein sequence ID" value="KAF0739449.1"/>
    <property type="molecule type" value="Genomic_DNA"/>
</dbReference>
<dbReference type="AlphaFoldDB" id="A0A6G0XH46"/>
<accession>A0A6G0XH46</accession>
<organism evidence="2 3">
    <name type="scientific">Aphanomyces euteiches</name>
    <dbReference type="NCBI Taxonomy" id="100861"/>
    <lineage>
        <taxon>Eukaryota</taxon>
        <taxon>Sar</taxon>
        <taxon>Stramenopiles</taxon>
        <taxon>Oomycota</taxon>
        <taxon>Saprolegniomycetes</taxon>
        <taxon>Saprolegniales</taxon>
        <taxon>Verrucalvaceae</taxon>
        <taxon>Aphanomyces</taxon>
    </lineage>
</organism>
<comment type="caution">
    <text evidence="2">The sequence shown here is derived from an EMBL/GenBank/DDBJ whole genome shotgun (WGS) entry which is preliminary data.</text>
</comment>
<evidence type="ECO:0000313" key="3">
    <source>
        <dbReference type="Proteomes" id="UP000481153"/>
    </source>
</evidence>
<protein>
    <submittedName>
        <fullName evidence="2">Uncharacterized protein</fullName>
    </submittedName>
</protein>
<reference evidence="2 3" key="1">
    <citation type="submission" date="2019-07" db="EMBL/GenBank/DDBJ databases">
        <title>Genomics analysis of Aphanomyces spp. identifies a new class of oomycete effector associated with host adaptation.</title>
        <authorList>
            <person name="Gaulin E."/>
        </authorList>
    </citation>
    <scope>NUCLEOTIDE SEQUENCE [LARGE SCALE GENOMIC DNA]</scope>
    <source>
        <strain evidence="2 3">ATCC 201684</strain>
    </source>
</reference>
<evidence type="ECO:0000313" key="2">
    <source>
        <dbReference type="EMBL" id="KAF0739449.1"/>
    </source>
</evidence>
<gene>
    <name evidence="2" type="ORF">Ae201684_005015</name>
</gene>
<feature type="compositionally biased region" description="Low complexity" evidence="1">
    <location>
        <begin position="207"/>
        <end position="218"/>
    </location>
</feature>
<feature type="region of interest" description="Disordered" evidence="1">
    <location>
        <begin position="207"/>
        <end position="243"/>
    </location>
</feature>
<keyword evidence="3" id="KW-1185">Reference proteome</keyword>
<dbReference type="Proteomes" id="UP000481153">
    <property type="component" value="Unassembled WGS sequence"/>
</dbReference>